<dbReference type="SUPFAM" id="SSF52540">
    <property type="entry name" value="P-loop containing nucleoside triphosphate hydrolases"/>
    <property type="match status" value="1"/>
</dbReference>
<dbReference type="InterPro" id="IPR027417">
    <property type="entry name" value="P-loop_NTPase"/>
</dbReference>
<dbReference type="Proteomes" id="UP001597180">
    <property type="component" value="Unassembled WGS sequence"/>
</dbReference>
<reference evidence="2" key="1">
    <citation type="journal article" date="2019" name="Int. J. Syst. Evol. Microbiol.">
        <title>The Global Catalogue of Microorganisms (GCM) 10K type strain sequencing project: providing services to taxonomists for standard genome sequencing and annotation.</title>
        <authorList>
            <consortium name="The Broad Institute Genomics Platform"/>
            <consortium name="The Broad Institute Genome Sequencing Center for Infectious Disease"/>
            <person name="Wu L."/>
            <person name="Ma J."/>
        </authorList>
    </citation>
    <scope>NUCLEOTIDE SEQUENCE [LARGE SCALE GENOMIC DNA]</scope>
    <source>
        <strain evidence="2">CCUG 53270</strain>
    </source>
</reference>
<gene>
    <name evidence="1" type="ORF">ACFQ4B_28260</name>
</gene>
<name>A0ABW3UVW2_9BACL</name>
<dbReference type="PANTHER" id="PTHR37816:SF3">
    <property type="entry name" value="MODULATES DNA TOPOLOGY"/>
    <property type="match status" value="1"/>
</dbReference>
<organism evidence="1 2">
    <name type="scientific">Paenibacillus vulneris</name>
    <dbReference type="NCBI Taxonomy" id="1133364"/>
    <lineage>
        <taxon>Bacteria</taxon>
        <taxon>Bacillati</taxon>
        <taxon>Bacillota</taxon>
        <taxon>Bacilli</taxon>
        <taxon>Bacillales</taxon>
        <taxon>Paenibacillaceae</taxon>
        <taxon>Paenibacillus</taxon>
    </lineage>
</organism>
<sequence>MNKVVVIGSGGSGKSTFSRQLSDRTGLPVYHLDALNWRPGWVATPKEEWDALMRQLVGKDTWIIDGNYGRTMDMRLAAADTIIFLDMPRHLCVYRIIKRRMMYRGKTRPDLAEGCPERLDLKFVKWVWSYRQTSRPALLNKLSALTGHKTIYILRTPREVRQFLEQLPEAISSV</sequence>
<accession>A0ABW3UVW2</accession>
<evidence type="ECO:0000313" key="1">
    <source>
        <dbReference type="EMBL" id="MFD1224021.1"/>
    </source>
</evidence>
<dbReference type="PANTHER" id="PTHR37816">
    <property type="entry name" value="YALI0E33011P"/>
    <property type="match status" value="1"/>
</dbReference>
<dbReference type="EMBL" id="JBHTLU010000041">
    <property type="protein sequence ID" value="MFD1224021.1"/>
    <property type="molecule type" value="Genomic_DNA"/>
</dbReference>
<dbReference type="InterPro" id="IPR052922">
    <property type="entry name" value="Cytidylate_Kinase-2"/>
</dbReference>
<proteinExistence type="predicted"/>
<dbReference type="NCBIfam" id="NF005994">
    <property type="entry name" value="PRK08118.1"/>
    <property type="match status" value="1"/>
</dbReference>
<protein>
    <submittedName>
        <fullName evidence="1">DNA topology modulation protein</fullName>
    </submittedName>
</protein>
<dbReference type="RefSeq" id="WP_345589346.1">
    <property type="nucleotide sequence ID" value="NZ_BAABJG010000017.1"/>
</dbReference>
<keyword evidence="2" id="KW-1185">Reference proteome</keyword>
<comment type="caution">
    <text evidence="1">The sequence shown here is derived from an EMBL/GenBank/DDBJ whole genome shotgun (WGS) entry which is preliminary data.</text>
</comment>
<dbReference type="Gene3D" id="3.40.50.300">
    <property type="entry name" value="P-loop containing nucleotide triphosphate hydrolases"/>
    <property type="match status" value="1"/>
</dbReference>
<evidence type="ECO:0000313" key="2">
    <source>
        <dbReference type="Proteomes" id="UP001597180"/>
    </source>
</evidence>